<keyword evidence="5" id="KW-1185">Reference proteome</keyword>
<dbReference type="InterPro" id="IPR008220">
    <property type="entry name" value="HAT_MetX-like"/>
</dbReference>
<feature type="active site" evidence="2">
    <location>
        <position position="267"/>
    </location>
</feature>
<name>A0A1H5P088_9FLAO</name>
<reference evidence="4 5" key="1">
    <citation type="submission" date="2016-10" db="EMBL/GenBank/DDBJ databases">
        <authorList>
            <person name="de Groot N.N."/>
        </authorList>
    </citation>
    <scope>NUCLEOTIDE SEQUENCE [LARGE SCALE GENOMIC DNA]</scope>
    <source>
        <strain evidence="4 5">DSM 23553</strain>
    </source>
</reference>
<dbReference type="EMBL" id="FNUG01000007">
    <property type="protein sequence ID" value="SEF07319.1"/>
    <property type="molecule type" value="Genomic_DNA"/>
</dbReference>
<evidence type="ECO:0000313" key="5">
    <source>
        <dbReference type="Proteomes" id="UP000199448"/>
    </source>
</evidence>
<dbReference type="Proteomes" id="UP000199448">
    <property type="component" value="Unassembled WGS sequence"/>
</dbReference>
<dbReference type="GO" id="GO:0004414">
    <property type="term" value="F:homoserine O-acetyltransferase activity"/>
    <property type="evidence" value="ECO:0007669"/>
    <property type="project" value="TreeGrafter"/>
</dbReference>
<dbReference type="STRING" id="390640.SAMN04488034_10783"/>
<dbReference type="OrthoDB" id="9800754at2"/>
<dbReference type="SUPFAM" id="SSF53474">
    <property type="entry name" value="alpha/beta-Hydrolases"/>
    <property type="match status" value="1"/>
</dbReference>
<evidence type="ECO:0000256" key="1">
    <source>
        <dbReference type="ARBA" id="ARBA00022679"/>
    </source>
</evidence>
<evidence type="ECO:0000313" key="4">
    <source>
        <dbReference type="EMBL" id="SEF07319.1"/>
    </source>
</evidence>
<dbReference type="AlphaFoldDB" id="A0A1H5P088"/>
<dbReference type="RefSeq" id="WP_093113894.1">
    <property type="nucleotide sequence ID" value="NZ_FNGG01000007.1"/>
</dbReference>
<dbReference type="PANTHER" id="PTHR32268">
    <property type="entry name" value="HOMOSERINE O-ACETYLTRANSFERASE"/>
    <property type="match status" value="1"/>
</dbReference>
<organism evidence="4 5">
    <name type="scientific">Salinimicrobium catena</name>
    <dbReference type="NCBI Taxonomy" id="390640"/>
    <lineage>
        <taxon>Bacteria</taxon>
        <taxon>Pseudomonadati</taxon>
        <taxon>Bacteroidota</taxon>
        <taxon>Flavobacteriia</taxon>
        <taxon>Flavobacteriales</taxon>
        <taxon>Flavobacteriaceae</taxon>
        <taxon>Salinimicrobium</taxon>
    </lineage>
</organism>
<feature type="active site" description="Nucleophile" evidence="2">
    <location>
        <position position="124"/>
    </location>
</feature>
<dbReference type="GO" id="GO:0009086">
    <property type="term" value="P:methionine biosynthetic process"/>
    <property type="evidence" value="ECO:0007669"/>
    <property type="project" value="TreeGrafter"/>
</dbReference>
<dbReference type="Pfam" id="PF00561">
    <property type="entry name" value="Abhydrolase_1"/>
    <property type="match status" value="1"/>
</dbReference>
<keyword evidence="1 4" id="KW-0808">Transferase</keyword>
<dbReference type="Gene3D" id="3.40.50.1820">
    <property type="entry name" value="alpha/beta hydrolase"/>
    <property type="match status" value="1"/>
</dbReference>
<dbReference type="GO" id="GO:0009092">
    <property type="term" value="P:homoserine metabolic process"/>
    <property type="evidence" value="ECO:0007669"/>
    <property type="project" value="TreeGrafter"/>
</dbReference>
<evidence type="ECO:0000256" key="2">
    <source>
        <dbReference type="PIRSR" id="PIRSR000443-1"/>
    </source>
</evidence>
<dbReference type="InterPro" id="IPR000073">
    <property type="entry name" value="AB_hydrolase_1"/>
</dbReference>
<gene>
    <name evidence="4" type="ORF">SAMN04488034_10783</name>
</gene>
<dbReference type="PANTHER" id="PTHR32268:SF11">
    <property type="entry name" value="HOMOSERINE O-ACETYLTRANSFERASE"/>
    <property type="match status" value="1"/>
</dbReference>
<dbReference type="InterPro" id="IPR029058">
    <property type="entry name" value="AB_hydrolase_fold"/>
</dbReference>
<proteinExistence type="predicted"/>
<dbReference type="PIRSF" id="PIRSF000443">
    <property type="entry name" value="Homoser_Ac_trans"/>
    <property type="match status" value="1"/>
</dbReference>
<sequence>MLNTVLLTHFNNSAGTVQEIPVYFEIFGPSLGTAPVVLVNHSLTGNSEVTGSQGWWKEIVGPGKGIDTSLFTVLSINVPGNGAGGENDLLKNYSEFTLADIAKIFLEVLKELKIERLYAIIGGSIGGALAWEMAALNPALAQNIIPIAAHLRTSDWVRAQCKVQEQILNNSADPVHDARLHAMTLYRTPQSFAAKFRRNKNEGNGLFEVENWLLHHGKKLRERFHLSAYKLMNHLLTTIDISRGSGDQIAAAAKIEGKIHIIGIDSDLFFTSEENRATYRELKKVKKEVFYSEMVSPHGHDAFLIEYEQLECMLSPIFKTNNSVKNEEDTHSAVWNR</sequence>
<accession>A0A1H5P088</accession>
<feature type="active site" evidence="2">
    <location>
        <position position="300"/>
    </location>
</feature>
<evidence type="ECO:0000259" key="3">
    <source>
        <dbReference type="Pfam" id="PF00561"/>
    </source>
</evidence>
<protein>
    <submittedName>
        <fullName evidence="4">Homoserine O-acetyltransferase</fullName>
    </submittedName>
</protein>
<feature type="domain" description="AB hydrolase-1" evidence="3">
    <location>
        <begin position="35"/>
        <end position="160"/>
    </location>
</feature>